<name>A0ABY2WGQ7_9FLAO</name>
<evidence type="ECO:0000313" key="6">
    <source>
        <dbReference type="Proteomes" id="UP000751614"/>
    </source>
</evidence>
<protein>
    <submittedName>
        <fullName evidence="5">AraC family transcriptional regulator</fullName>
    </submittedName>
</protein>
<dbReference type="InterPro" id="IPR037923">
    <property type="entry name" value="HTH-like"/>
</dbReference>
<keyword evidence="6" id="KW-1185">Reference proteome</keyword>
<dbReference type="PANTHER" id="PTHR43280:SF27">
    <property type="entry name" value="TRANSCRIPTIONAL REGULATOR MTLR"/>
    <property type="match status" value="1"/>
</dbReference>
<dbReference type="PRINTS" id="PR00032">
    <property type="entry name" value="HTHARAC"/>
</dbReference>
<dbReference type="Pfam" id="PF12833">
    <property type="entry name" value="HTH_18"/>
    <property type="match status" value="1"/>
</dbReference>
<evidence type="ECO:0000313" key="5">
    <source>
        <dbReference type="EMBL" id="TMU50735.1"/>
    </source>
</evidence>
<dbReference type="SMART" id="SM00342">
    <property type="entry name" value="HTH_ARAC"/>
    <property type="match status" value="1"/>
</dbReference>
<dbReference type="InterPro" id="IPR018060">
    <property type="entry name" value="HTH_AraC"/>
</dbReference>
<dbReference type="CDD" id="cd06976">
    <property type="entry name" value="cupin_MtlR-like_N"/>
    <property type="match status" value="1"/>
</dbReference>
<dbReference type="PANTHER" id="PTHR43280">
    <property type="entry name" value="ARAC-FAMILY TRANSCRIPTIONAL REGULATOR"/>
    <property type="match status" value="1"/>
</dbReference>
<evidence type="ECO:0000256" key="3">
    <source>
        <dbReference type="ARBA" id="ARBA00023163"/>
    </source>
</evidence>
<dbReference type="Proteomes" id="UP000751614">
    <property type="component" value="Unassembled WGS sequence"/>
</dbReference>
<dbReference type="SUPFAM" id="SSF51215">
    <property type="entry name" value="Regulatory protein AraC"/>
    <property type="match status" value="1"/>
</dbReference>
<evidence type="ECO:0000259" key="4">
    <source>
        <dbReference type="PROSITE" id="PS01124"/>
    </source>
</evidence>
<dbReference type="Gene3D" id="2.60.120.10">
    <property type="entry name" value="Jelly Rolls"/>
    <property type="match status" value="1"/>
</dbReference>
<dbReference type="SUPFAM" id="SSF46689">
    <property type="entry name" value="Homeodomain-like"/>
    <property type="match status" value="2"/>
</dbReference>
<dbReference type="InterPro" id="IPR014710">
    <property type="entry name" value="RmlC-like_jellyroll"/>
</dbReference>
<gene>
    <name evidence="5" type="ORF">FGG15_18215</name>
</gene>
<proteinExistence type="predicted"/>
<keyword evidence="2" id="KW-0238">DNA-binding</keyword>
<dbReference type="InterPro" id="IPR020449">
    <property type="entry name" value="Tscrpt_reg_AraC-type_HTH"/>
</dbReference>
<dbReference type="InterPro" id="IPR018062">
    <property type="entry name" value="HTH_AraC-typ_CS"/>
</dbReference>
<keyword evidence="1" id="KW-0805">Transcription regulation</keyword>
<evidence type="ECO:0000256" key="2">
    <source>
        <dbReference type="ARBA" id="ARBA00023125"/>
    </source>
</evidence>
<dbReference type="InterPro" id="IPR013096">
    <property type="entry name" value="Cupin_2"/>
</dbReference>
<sequence length="283" mass="32999">MQPELEILNLENNQKSINFFNIEKPRFEPFWHFHPETEITLIVEGQGIRYVGDSIQPFQSGDLVMVGPDLPHHWVSDKTEGHTHKAIVLQFNHEIFEKIHACNYFLALFEMAKYGIQFNATEEIIQLFISFEGRSRANRLACLINILDWASFTNDKRKISDKKYSFSLKGKQKFGRIEKITRYILNNLHRKLTVHEVSEIAYLTPQSFCRWFRKATGHSFVSFVNTSRIENACQLLLMDDANISQVALESGFESISQFNRVFKKLKGITASEFRRLEKYGKPI</sequence>
<organism evidence="5 6">
    <name type="scientific">Flagellimonas algicola</name>
    <dbReference type="NCBI Taxonomy" id="2583815"/>
    <lineage>
        <taxon>Bacteria</taxon>
        <taxon>Pseudomonadati</taxon>
        <taxon>Bacteroidota</taxon>
        <taxon>Flavobacteriia</taxon>
        <taxon>Flavobacteriales</taxon>
        <taxon>Flavobacteriaceae</taxon>
        <taxon>Flagellimonas</taxon>
    </lineage>
</organism>
<dbReference type="EMBL" id="VCNI01000004">
    <property type="protein sequence ID" value="TMU50735.1"/>
    <property type="molecule type" value="Genomic_DNA"/>
</dbReference>
<keyword evidence="3" id="KW-0804">Transcription</keyword>
<evidence type="ECO:0000256" key="1">
    <source>
        <dbReference type="ARBA" id="ARBA00023015"/>
    </source>
</evidence>
<reference evidence="5 6" key="1">
    <citation type="submission" date="2019-05" db="EMBL/GenBank/DDBJ databases">
        <title>Flagellimonas sp. AsT0115, sp. nov., isolated from a marine red algae, Asparagopsis taxiformis.</title>
        <authorList>
            <person name="Kim J."/>
            <person name="Jeong S.E."/>
            <person name="Jeon C.O."/>
        </authorList>
    </citation>
    <scope>NUCLEOTIDE SEQUENCE [LARGE SCALE GENOMIC DNA]</scope>
    <source>
        <strain evidence="5 6">AsT0115</strain>
    </source>
</reference>
<dbReference type="PROSITE" id="PS00041">
    <property type="entry name" value="HTH_ARAC_FAMILY_1"/>
    <property type="match status" value="1"/>
</dbReference>
<feature type="domain" description="HTH araC/xylS-type" evidence="4">
    <location>
        <begin position="178"/>
        <end position="276"/>
    </location>
</feature>
<dbReference type="Pfam" id="PF07883">
    <property type="entry name" value="Cupin_2"/>
    <property type="match status" value="1"/>
</dbReference>
<dbReference type="InterPro" id="IPR009057">
    <property type="entry name" value="Homeodomain-like_sf"/>
</dbReference>
<dbReference type="Gene3D" id="1.10.10.60">
    <property type="entry name" value="Homeodomain-like"/>
    <property type="match status" value="2"/>
</dbReference>
<dbReference type="RefSeq" id="WP_138839029.1">
    <property type="nucleotide sequence ID" value="NZ_VCNI01000004.1"/>
</dbReference>
<comment type="caution">
    <text evidence="5">The sequence shown here is derived from an EMBL/GenBank/DDBJ whole genome shotgun (WGS) entry which is preliminary data.</text>
</comment>
<dbReference type="PROSITE" id="PS01124">
    <property type="entry name" value="HTH_ARAC_FAMILY_2"/>
    <property type="match status" value="1"/>
</dbReference>
<accession>A0ABY2WGQ7</accession>